<dbReference type="InterPro" id="IPR000573">
    <property type="entry name" value="AconitaseA/IPMdHydase_ssu_swvl"/>
</dbReference>
<comment type="pathway">
    <text evidence="3 10">Amino-acid biosynthesis; L-leucine biosynthesis; L-leucine from 3-methyl-2-oxobutanoate: step 2/4.</text>
</comment>
<dbReference type="SUPFAM" id="SSF52016">
    <property type="entry name" value="LeuD/IlvD-like"/>
    <property type="match status" value="1"/>
</dbReference>
<keyword evidence="8 10" id="KW-0456">Lyase</keyword>
<name>A0A172WE36_BUCSC</name>
<evidence type="ECO:0000256" key="6">
    <source>
        <dbReference type="ARBA" id="ARBA00022430"/>
    </source>
</evidence>
<dbReference type="CDD" id="cd01577">
    <property type="entry name" value="IPMI_Swivel"/>
    <property type="match status" value="1"/>
</dbReference>
<evidence type="ECO:0000313" key="12">
    <source>
        <dbReference type="EMBL" id="ANF17250.1"/>
    </source>
</evidence>
<keyword evidence="13" id="KW-1185">Reference proteome</keyword>
<dbReference type="InterPro" id="IPR050075">
    <property type="entry name" value="LeuD"/>
</dbReference>
<protein>
    <recommendedName>
        <fullName evidence="10">3-isopropylmalate dehydratase small subunit</fullName>
        <ecNumber evidence="10">4.2.1.33</ecNumber>
    </recommendedName>
    <alternativeName>
        <fullName evidence="10">Alpha-IPM isomerase</fullName>
        <shortName evidence="10">IPMI</shortName>
    </alternativeName>
    <alternativeName>
        <fullName evidence="10">Isopropylmalate isomerase</fullName>
    </alternativeName>
</protein>
<evidence type="ECO:0000256" key="5">
    <source>
        <dbReference type="ARBA" id="ARBA00011271"/>
    </source>
</evidence>
<feature type="domain" description="Aconitase A/isopropylmalate dehydratase small subunit swivel" evidence="11">
    <location>
        <begin position="1"/>
        <end position="125"/>
    </location>
</feature>
<dbReference type="EMBL" id="CP011299">
    <property type="protein sequence ID" value="ANF17250.1"/>
    <property type="molecule type" value="Genomic_DNA"/>
</dbReference>
<dbReference type="GO" id="GO:0016853">
    <property type="term" value="F:isomerase activity"/>
    <property type="evidence" value="ECO:0007669"/>
    <property type="project" value="UniProtKB-KW"/>
</dbReference>
<evidence type="ECO:0000256" key="3">
    <source>
        <dbReference type="ARBA" id="ARBA00004729"/>
    </source>
</evidence>
<evidence type="ECO:0000313" key="13">
    <source>
        <dbReference type="Proteomes" id="UP000077654"/>
    </source>
</evidence>
<dbReference type="AlphaFoldDB" id="A0A172WE36"/>
<comment type="subunit">
    <text evidence="5 10">Heterodimer of LeuC and LeuD.</text>
</comment>
<comment type="function">
    <text evidence="2 10">Catalyzes the isomerization between 2-isopropylmalate and 3-isopropylmalate, via the formation of 2-isopropylmaleate.</text>
</comment>
<dbReference type="Pfam" id="PF00694">
    <property type="entry name" value="Aconitase_C"/>
    <property type="match status" value="1"/>
</dbReference>
<dbReference type="PANTHER" id="PTHR43345">
    <property type="entry name" value="3-ISOPROPYLMALATE DEHYDRATASE SMALL SUBUNIT 2-RELATED-RELATED"/>
    <property type="match status" value="1"/>
</dbReference>
<dbReference type="UniPathway" id="UPA00048">
    <property type="reaction ID" value="UER00071"/>
</dbReference>
<dbReference type="RefSeq" id="WP_075474376.1">
    <property type="nucleotide sequence ID" value="NZ_CP011299.1"/>
</dbReference>
<comment type="similarity">
    <text evidence="4 10">Belongs to the LeuD family. LeuD type 1 subfamily.</text>
</comment>
<reference evidence="12 13" key="1">
    <citation type="submission" date="2015-04" db="EMBL/GenBank/DDBJ databases">
        <title>Buchnera aphidicola assembly.</title>
        <authorList>
            <person name="Zhang Y."/>
        </authorList>
    </citation>
    <scope>NUCLEOTIDE SEQUENCE [LARGE SCALE GENOMIC DNA]</scope>
    <source>
        <strain evidence="12 13">SC</strain>
    </source>
</reference>
<sequence>MEKFTCYTGLVAPLDISNIDTDAIIPKQFLQKITKSGFGKHLFHNWRYLDNLGRIENPDFSLNQNFYKNSTILLSRENFGCGSSREHAVWALLEYGFKVILSSSFSDIFYNNSIKNGLLPVVLSKNLIDHLFNLVLKFHRIFVTVNLIENKILIDNKHHTFEINHFHKCCMLNGLDDIDLTLKHIEKIKYYESRIPKFLSPFN</sequence>
<dbReference type="InterPro" id="IPR033940">
    <property type="entry name" value="IPMI_Swivel"/>
</dbReference>
<evidence type="ECO:0000256" key="10">
    <source>
        <dbReference type="HAMAP-Rule" id="MF_01031"/>
    </source>
</evidence>
<dbReference type="NCBIfam" id="NF002458">
    <property type="entry name" value="PRK01641.1"/>
    <property type="match status" value="1"/>
</dbReference>
<dbReference type="OrthoDB" id="9777465at2"/>
<dbReference type="PATRIC" id="fig|118110.3.peg.503"/>
<dbReference type="GO" id="GO:0009098">
    <property type="term" value="P:L-leucine biosynthetic process"/>
    <property type="evidence" value="ECO:0007669"/>
    <property type="project" value="UniProtKB-UniRule"/>
</dbReference>
<evidence type="ECO:0000256" key="7">
    <source>
        <dbReference type="ARBA" id="ARBA00022605"/>
    </source>
</evidence>
<keyword evidence="9 10" id="KW-0100">Branched-chain amino acid biosynthesis</keyword>
<dbReference type="HAMAP" id="MF_01031">
    <property type="entry name" value="LeuD_type1"/>
    <property type="match status" value="1"/>
</dbReference>
<dbReference type="FunFam" id="3.20.19.10:FF:000003">
    <property type="entry name" value="3-isopropylmalate dehydratase small subunit"/>
    <property type="match status" value="1"/>
</dbReference>
<organism evidence="12 13">
    <name type="scientific">Buchnera aphidicola subsp. Schlechtendalia chinensis</name>
    <dbReference type="NCBI Taxonomy" id="118110"/>
    <lineage>
        <taxon>Bacteria</taxon>
        <taxon>Pseudomonadati</taxon>
        <taxon>Pseudomonadota</taxon>
        <taxon>Gammaproteobacteria</taxon>
        <taxon>Enterobacterales</taxon>
        <taxon>Erwiniaceae</taxon>
        <taxon>Buchnera</taxon>
    </lineage>
</organism>
<dbReference type="GO" id="GO:0003861">
    <property type="term" value="F:3-isopropylmalate dehydratase activity"/>
    <property type="evidence" value="ECO:0007669"/>
    <property type="project" value="UniProtKB-UniRule"/>
</dbReference>
<keyword evidence="6 10" id="KW-0432">Leucine biosynthesis</keyword>
<dbReference type="EC" id="4.2.1.33" evidence="10"/>
<evidence type="ECO:0000256" key="2">
    <source>
        <dbReference type="ARBA" id="ARBA00002695"/>
    </source>
</evidence>
<evidence type="ECO:0000256" key="1">
    <source>
        <dbReference type="ARBA" id="ARBA00000491"/>
    </source>
</evidence>
<proteinExistence type="inferred from homology"/>
<accession>A0A172WE36</accession>
<evidence type="ECO:0000259" key="11">
    <source>
        <dbReference type="Pfam" id="PF00694"/>
    </source>
</evidence>
<evidence type="ECO:0000256" key="8">
    <source>
        <dbReference type="ARBA" id="ARBA00023239"/>
    </source>
</evidence>
<dbReference type="GO" id="GO:0009316">
    <property type="term" value="C:3-isopropylmalate dehydratase complex"/>
    <property type="evidence" value="ECO:0007669"/>
    <property type="project" value="InterPro"/>
</dbReference>
<dbReference type="Gene3D" id="3.20.19.10">
    <property type="entry name" value="Aconitase, domain 4"/>
    <property type="match status" value="1"/>
</dbReference>
<dbReference type="NCBIfam" id="TIGR00171">
    <property type="entry name" value="leuD"/>
    <property type="match status" value="1"/>
</dbReference>
<evidence type="ECO:0000256" key="9">
    <source>
        <dbReference type="ARBA" id="ARBA00023304"/>
    </source>
</evidence>
<dbReference type="InterPro" id="IPR004431">
    <property type="entry name" value="3-IsopropMal_deHydase_ssu"/>
</dbReference>
<comment type="catalytic activity">
    <reaction evidence="1 10">
        <text>(2R,3S)-3-isopropylmalate = (2S)-2-isopropylmalate</text>
        <dbReference type="Rhea" id="RHEA:32287"/>
        <dbReference type="ChEBI" id="CHEBI:1178"/>
        <dbReference type="ChEBI" id="CHEBI:35121"/>
        <dbReference type="EC" id="4.2.1.33"/>
    </reaction>
</comment>
<dbReference type="Proteomes" id="UP000077654">
    <property type="component" value="Chromosome"/>
</dbReference>
<keyword evidence="7 10" id="KW-0028">Amino-acid biosynthesis</keyword>
<dbReference type="STRING" id="118110.XW81_02540"/>
<keyword evidence="12" id="KW-0413">Isomerase</keyword>
<gene>
    <name evidence="10 12" type="primary">leuD</name>
    <name evidence="12" type="ORF">XW81_02540</name>
</gene>
<dbReference type="InterPro" id="IPR015928">
    <property type="entry name" value="Aconitase/3IPM_dehydase_swvl"/>
</dbReference>
<dbReference type="PANTHER" id="PTHR43345:SF5">
    <property type="entry name" value="3-ISOPROPYLMALATE DEHYDRATASE SMALL SUBUNIT"/>
    <property type="match status" value="1"/>
</dbReference>
<evidence type="ECO:0000256" key="4">
    <source>
        <dbReference type="ARBA" id="ARBA00009845"/>
    </source>
</evidence>